<evidence type="ECO:0000256" key="4">
    <source>
        <dbReference type="ARBA" id="ARBA00022801"/>
    </source>
</evidence>
<dbReference type="CDD" id="cd12797">
    <property type="entry name" value="M23_peptidase"/>
    <property type="match status" value="1"/>
</dbReference>
<dbReference type="InterPro" id="IPR050570">
    <property type="entry name" value="Cell_wall_metabolism_enzyme"/>
</dbReference>
<evidence type="ECO:0000256" key="5">
    <source>
        <dbReference type="ARBA" id="ARBA00022833"/>
    </source>
</evidence>
<keyword evidence="7" id="KW-0472">Membrane</keyword>
<sequence>MIDHRRHAPIARCRPVTGGQAANKASALYRGAKARGLRDMYGTDHAEPQREGRFRWLMSTCLAATVGGVSILVVIFGAADKQETEDGLVPALQRLREGTVAPPLEAFLRRDDGLKWSVPKVDRLQITSGAKSTRFVIHETLRQRRSGREYIYAKPYVRIVARLAPVPPSATETIPAFNPFKLYANNKPIGEDTDNDAETVERTNVSIRVVELLGGALPSDDAQRIADDEAAEIVERFETSEALAAVTPASGFSDDEEIGVADALGNAAPAAEASNADVAAPNTTVLAKAGHDEDGSSELDVLKPTIKTVRQGQKLREVLAEAGATSWQIREMIEAMKPMFSERSVEAGQEVHIALQPSLTADNRMEPVRFSIFGEGHVHKVTVNRNASGEFTASKTPMDDDSLMRLALTDSNAPQTSSLYASLYHASLIESIPDETINQILQVHAYETDFRRRLRAGDTCEMFFDLKDEGGADGPPGELLYTAITTGSETRRYYRFRTPDGEIDYYDAHGNNAKRFLMRRPVRGDDVRLTSGFGFRRHPLLGETRMHTGIDWAARPGTPILAAGDGIIEEAGRKGYNGNYVRIRHANGYQTAYSHMSRFAQGATAGVRVKQGQVIGYVGSTGLSSGPHLHYEILVNNQFVNPLSIEVPRERQLAGRDLVEFQKERMRIDELMRRTPVLTASK</sequence>
<dbReference type="GO" id="GO:0046872">
    <property type="term" value="F:metal ion binding"/>
    <property type="evidence" value="ECO:0007669"/>
    <property type="project" value="UniProtKB-KW"/>
</dbReference>
<organism evidence="9 10">
    <name type="scientific">Hyphomicrobium nitrativorans NL23</name>
    <dbReference type="NCBI Taxonomy" id="1029756"/>
    <lineage>
        <taxon>Bacteria</taxon>
        <taxon>Pseudomonadati</taxon>
        <taxon>Pseudomonadota</taxon>
        <taxon>Alphaproteobacteria</taxon>
        <taxon>Hyphomicrobiales</taxon>
        <taxon>Hyphomicrobiaceae</taxon>
        <taxon>Hyphomicrobium</taxon>
    </lineage>
</organism>
<evidence type="ECO:0000313" key="9">
    <source>
        <dbReference type="EMBL" id="AHB47657.1"/>
    </source>
</evidence>
<dbReference type="SUPFAM" id="SSF51261">
    <property type="entry name" value="Duplicated hybrid motif"/>
    <property type="match status" value="1"/>
</dbReference>
<evidence type="ECO:0000256" key="6">
    <source>
        <dbReference type="ARBA" id="ARBA00023049"/>
    </source>
</evidence>
<accession>V5SB05</accession>
<dbReference type="PATRIC" id="fig|1029756.8.peg.684"/>
<evidence type="ECO:0000313" key="10">
    <source>
        <dbReference type="Proteomes" id="UP000018542"/>
    </source>
</evidence>
<dbReference type="PANTHER" id="PTHR21666">
    <property type="entry name" value="PEPTIDASE-RELATED"/>
    <property type="match status" value="1"/>
</dbReference>
<keyword evidence="5" id="KW-0862">Zinc</keyword>
<dbReference type="GO" id="GO:0006508">
    <property type="term" value="P:proteolysis"/>
    <property type="evidence" value="ECO:0007669"/>
    <property type="project" value="UniProtKB-KW"/>
</dbReference>
<dbReference type="InterPro" id="IPR016047">
    <property type="entry name" value="M23ase_b-sheet_dom"/>
</dbReference>
<dbReference type="PANTHER" id="PTHR21666:SF288">
    <property type="entry name" value="CELL DIVISION PROTEIN YTFB"/>
    <property type="match status" value="1"/>
</dbReference>
<keyword evidence="6" id="KW-0482">Metalloprotease</keyword>
<feature type="transmembrane region" description="Helical" evidence="7">
    <location>
        <begin position="56"/>
        <end position="79"/>
    </location>
</feature>
<evidence type="ECO:0000256" key="1">
    <source>
        <dbReference type="ARBA" id="ARBA00001947"/>
    </source>
</evidence>
<dbReference type="STRING" id="1029756.W911_03255"/>
<keyword evidence="7" id="KW-0812">Transmembrane</keyword>
<dbReference type="GO" id="GO:0004222">
    <property type="term" value="F:metalloendopeptidase activity"/>
    <property type="evidence" value="ECO:0007669"/>
    <property type="project" value="TreeGrafter"/>
</dbReference>
<evidence type="ECO:0000256" key="3">
    <source>
        <dbReference type="ARBA" id="ARBA00022723"/>
    </source>
</evidence>
<dbReference type="EMBL" id="CP006912">
    <property type="protein sequence ID" value="AHB47657.1"/>
    <property type="molecule type" value="Genomic_DNA"/>
</dbReference>
<dbReference type="OrthoDB" id="9805070at2"/>
<keyword evidence="2" id="KW-0645">Protease</keyword>
<dbReference type="Proteomes" id="UP000018542">
    <property type="component" value="Chromosome"/>
</dbReference>
<name>V5SB05_9HYPH</name>
<feature type="domain" description="M23ase beta-sheet core" evidence="8">
    <location>
        <begin position="545"/>
        <end position="642"/>
    </location>
</feature>
<dbReference type="KEGG" id="hni:W911_03255"/>
<evidence type="ECO:0000256" key="2">
    <source>
        <dbReference type="ARBA" id="ARBA00022670"/>
    </source>
</evidence>
<dbReference type="Gene3D" id="3.10.450.350">
    <property type="match status" value="1"/>
</dbReference>
<dbReference type="AlphaFoldDB" id="V5SB05"/>
<dbReference type="InterPro" id="IPR011055">
    <property type="entry name" value="Dup_hybrid_motif"/>
</dbReference>
<evidence type="ECO:0000256" key="7">
    <source>
        <dbReference type="SAM" id="Phobius"/>
    </source>
</evidence>
<keyword evidence="7" id="KW-1133">Transmembrane helix</keyword>
<dbReference type="Pfam" id="PF01551">
    <property type="entry name" value="Peptidase_M23"/>
    <property type="match status" value="1"/>
</dbReference>
<dbReference type="Gene3D" id="2.70.70.10">
    <property type="entry name" value="Glucose Permease (Domain IIA)"/>
    <property type="match status" value="1"/>
</dbReference>
<evidence type="ECO:0000259" key="8">
    <source>
        <dbReference type="Pfam" id="PF01551"/>
    </source>
</evidence>
<keyword evidence="10" id="KW-1185">Reference proteome</keyword>
<protein>
    <submittedName>
        <fullName evidence="9">Peptidase M23</fullName>
    </submittedName>
</protein>
<reference evidence="9 10" key="1">
    <citation type="journal article" date="2014" name="Genome Announc.">
        <title>Complete Genome Sequence of Hyphomicrobium nitrativorans Strain NL23, a Denitrifying Bacterium Isolated from Biofilm of a Methanol-Fed Denitrification System Treating Seawater at the Montreal Biodome.</title>
        <authorList>
            <person name="Martineau C."/>
            <person name="Villeneuve C."/>
            <person name="Mauffrey F."/>
            <person name="Villemur R."/>
        </authorList>
    </citation>
    <scope>NUCLEOTIDE SEQUENCE [LARGE SCALE GENOMIC DNA]</scope>
    <source>
        <strain evidence="9">NL23</strain>
    </source>
</reference>
<keyword evidence="3" id="KW-0479">Metal-binding</keyword>
<keyword evidence="4" id="KW-0378">Hydrolase</keyword>
<gene>
    <name evidence="9" type="ORF">W911_03255</name>
</gene>
<dbReference type="RefSeq" id="WP_023786071.1">
    <property type="nucleotide sequence ID" value="NC_022997.1"/>
</dbReference>
<proteinExistence type="predicted"/>
<comment type="cofactor">
    <cofactor evidence="1">
        <name>Zn(2+)</name>
        <dbReference type="ChEBI" id="CHEBI:29105"/>
    </cofactor>
</comment>
<dbReference type="HOGENOM" id="CLU_026846_2_0_5"/>